<reference evidence="5" key="2">
    <citation type="submission" date="2023-07" db="EMBL/GenBank/DDBJ databases">
        <authorList>
            <person name="Bai X.-H."/>
            <person name="Wang H.-H."/>
            <person name="Wang J."/>
            <person name="Ma M.-Y."/>
            <person name="Hu H.-H."/>
            <person name="Song Z.-L."/>
            <person name="Ma H.-G."/>
            <person name="Fan Y."/>
            <person name="Du C.-Y."/>
            <person name="Xu J.-C."/>
        </authorList>
    </citation>
    <scope>NUCLEOTIDE SEQUENCE</scope>
    <source>
        <strain evidence="5">CZ1</strain>
    </source>
</reference>
<reference evidence="5" key="1">
    <citation type="journal article" date="2023" name="Plants (Basel)">
        <title>Genomic Analysis of Leptolyngbya boryana CZ1 Reveals Efficient Carbon Fixation Modules.</title>
        <authorList>
            <person name="Bai X."/>
            <person name="Wang H."/>
            <person name="Cheng W."/>
            <person name="Wang J."/>
            <person name="Ma M."/>
            <person name="Hu H."/>
            <person name="Song Z."/>
            <person name="Ma H."/>
            <person name="Fan Y."/>
            <person name="Du C."/>
            <person name="Xu J."/>
        </authorList>
    </citation>
    <scope>NUCLEOTIDE SEQUENCE</scope>
    <source>
        <strain evidence="5">CZ1</strain>
    </source>
</reference>
<protein>
    <recommendedName>
        <fullName evidence="6">Flavodoxin</fullName>
    </recommendedName>
</protein>
<keyword evidence="4" id="KW-0813">Transport</keyword>
<comment type="cofactor">
    <cofactor evidence="1">
        <name>FMN</name>
        <dbReference type="ChEBI" id="CHEBI:58210"/>
    </cofactor>
</comment>
<dbReference type="SUPFAM" id="SSF52218">
    <property type="entry name" value="Flavoproteins"/>
    <property type="match status" value="1"/>
</dbReference>
<dbReference type="EMBL" id="CP130144">
    <property type="protein sequence ID" value="WNZ46439.1"/>
    <property type="molecule type" value="Genomic_DNA"/>
</dbReference>
<evidence type="ECO:0000313" key="5">
    <source>
        <dbReference type="EMBL" id="WNZ46439.1"/>
    </source>
</evidence>
<dbReference type="PANTHER" id="PTHR42809:SF1">
    <property type="entry name" value="FLAVODOXIN 1"/>
    <property type="match status" value="1"/>
</dbReference>
<gene>
    <name evidence="5" type="ORF">Q2T42_01135</name>
</gene>
<dbReference type="RefSeq" id="WP_172412512.1">
    <property type="nucleotide sequence ID" value="NZ_CP130144.1"/>
</dbReference>
<dbReference type="AlphaFoldDB" id="A0AA96WYE0"/>
<dbReference type="Gene3D" id="3.40.50.360">
    <property type="match status" value="1"/>
</dbReference>
<evidence type="ECO:0008006" key="6">
    <source>
        <dbReference type="Google" id="ProtNLM"/>
    </source>
</evidence>
<evidence type="ECO:0000256" key="4">
    <source>
        <dbReference type="ARBA" id="ARBA00022982"/>
    </source>
</evidence>
<organism evidence="5">
    <name type="scientific">Leptolyngbya boryana CZ1</name>
    <dbReference type="NCBI Taxonomy" id="3060204"/>
    <lineage>
        <taxon>Bacteria</taxon>
        <taxon>Bacillati</taxon>
        <taxon>Cyanobacteriota</taxon>
        <taxon>Cyanophyceae</taxon>
        <taxon>Leptolyngbyales</taxon>
        <taxon>Leptolyngbyaceae</taxon>
        <taxon>Leptolyngbya group</taxon>
        <taxon>Leptolyngbya</taxon>
    </lineage>
</organism>
<evidence type="ECO:0000256" key="1">
    <source>
        <dbReference type="ARBA" id="ARBA00001917"/>
    </source>
</evidence>
<evidence type="ECO:0000256" key="2">
    <source>
        <dbReference type="ARBA" id="ARBA00022630"/>
    </source>
</evidence>
<sequence>MDISNAGYEHSQSKAVRGNPFCGLAIDEDNPSDLTDDRVQAWVTQLKTDFGI</sequence>
<keyword evidence="3" id="KW-0288">FMN</keyword>
<dbReference type="InterPro" id="IPR029039">
    <property type="entry name" value="Flavoprotein-like_sf"/>
</dbReference>
<evidence type="ECO:0000256" key="3">
    <source>
        <dbReference type="ARBA" id="ARBA00022643"/>
    </source>
</evidence>
<proteinExistence type="predicted"/>
<dbReference type="InterPro" id="IPR050619">
    <property type="entry name" value="Flavodoxin"/>
</dbReference>
<keyword evidence="2" id="KW-0285">Flavoprotein</keyword>
<keyword evidence="4" id="KW-0249">Electron transport</keyword>
<name>A0AA96WYE0_LEPBY</name>
<accession>A0AA96WYE0</accession>
<dbReference type="PANTHER" id="PTHR42809">
    <property type="entry name" value="FLAVODOXIN 2"/>
    <property type="match status" value="1"/>
</dbReference>